<dbReference type="NCBIfam" id="TIGR02821">
    <property type="entry name" value="fghA_ester_D"/>
    <property type="match status" value="1"/>
</dbReference>
<keyword evidence="4 8" id="KW-0378">Hydrolase</keyword>
<gene>
    <name evidence="9" type="primary">fghA</name>
    <name evidence="9" type="ORF">FHP25_11550</name>
</gene>
<protein>
    <recommendedName>
        <fullName evidence="2 6">S-formylglutathione hydrolase</fullName>
        <ecNumber evidence="2 6">3.1.2.12</ecNumber>
    </recommendedName>
</protein>
<dbReference type="Proteomes" id="UP000321638">
    <property type="component" value="Unassembled WGS sequence"/>
</dbReference>
<dbReference type="GO" id="GO:0052689">
    <property type="term" value="F:carboxylic ester hydrolase activity"/>
    <property type="evidence" value="ECO:0007669"/>
    <property type="project" value="UniProtKB-KW"/>
</dbReference>
<name>A0A5C8PP01_9HYPH</name>
<feature type="active site" description="Charge relay system" evidence="7">
    <location>
        <position position="259"/>
    </location>
</feature>
<comment type="function">
    <text evidence="8">Serine hydrolase involved in the detoxification of formaldehyde.</text>
</comment>
<reference evidence="9 10" key="1">
    <citation type="submission" date="2019-06" db="EMBL/GenBank/DDBJ databases">
        <title>New taxonomy in bacterial strain CC-CFT640, isolated from vineyard.</title>
        <authorList>
            <person name="Lin S.-Y."/>
            <person name="Tsai C.-F."/>
            <person name="Young C.-C."/>
        </authorList>
    </citation>
    <scope>NUCLEOTIDE SEQUENCE [LARGE SCALE GENOMIC DNA]</scope>
    <source>
        <strain evidence="9 10">CC-CFT640</strain>
    </source>
</reference>
<proteinExistence type="inferred from homology"/>
<dbReference type="FunFam" id="3.40.50.1820:FF:000002">
    <property type="entry name" value="S-formylglutathione hydrolase"/>
    <property type="match status" value="1"/>
</dbReference>
<evidence type="ECO:0000313" key="9">
    <source>
        <dbReference type="EMBL" id="TXL76285.1"/>
    </source>
</evidence>
<dbReference type="PANTHER" id="PTHR10061:SF0">
    <property type="entry name" value="S-FORMYLGLUTATHIONE HYDROLASE"/>
    <property type="match status" value="1"/>
</dbReference>
<dbReference type="InterPro" id="IPR029058">
    <property type="entry name" value="AB_hydrolase_fold"/>
</dbReference>
<comment type="similarity">
    <text evidence="1 8">Belongs to the esterase D family.</text>
</comment>
<dbReference type="OrthoDB" id="9782200at2"/>
<evidence type="ECO:0000256" key="8">
    <source>
        <dbReference type="RuleBase" id="RU363068"/>
    </source>
</evidence>
<dbReference type="InterPro" id="IPR000801">
    <property type="entry name" value="Esterase-like"/>
</dbReference>
<evidence type="ECO:0000256" key="6">
    <source>
        <dbReference type="NCBIfam" id="TIGR02821"/>
    </source>
</evidence>
<dbReference type="GO" id="GO:0046294">
    <property type="term" value="P:formaldehyde catabolic process"/>
    <property type="evidence" value="ECO:0007669"/>
    <property type="project" value="InterPro"/>
</dbReference>
<dbReference type="GO" id="GO:0018738">
    <property type="term" value="F:S-formylglutathione hydrolase activity"/>
    <property type="evidence" value="ECO:0007669"/>
    <property type="project" value="UniProtKB-UniRule"/>
</dbReference>
<dbReference type="GO" id="GO:0005829">
    <property type="term" value="C:cytosol"/>
    <property type="evidence" value="ECO:0007669"/>
    <property type="project" value="TreeGrafter"/>
</dbReference>
<dbReference type="EC" id="3.1.2.12" evidence="2 6"/>
<dbReference type="RefSeq" id="WP_147847094.1">
    <property type="nucleotide sequence ID" value="NZ_VDUZ01000011.1"/>
</dbReference>
<evidence type="ECO:0000256" key="3">
    <source>
        <dbReference type="ARBA" id="ARBA00022487"/>
    </source>
</evidence>
<feature type="active site" description="Charge relay system" evidence="7">
    <location>
        <position position="150"/>
    </location>
</feature>
<keyword evidence="10" id="KW-1185">Reference proteome</keyword>
<comment type="caution">
    <text evidence="9">The sequence shown here is derived from an EMBL/GenBank/DDBJ whole genome shotgun (WGS) entry which is preliminary data.</text>
</comment>
<evidence type="ECO:0000256" key="2">
    <source>
        <dbReference type="ARBA" id="ARBA00012479"/>
    </source>
</evidence>
<dbReference type="AlphaFoldDB" id="A0A5C8PP01"/>
<evidence type="ECO:0000256" key="1">
    <source>
        <dbReference type="ARBA" id="ARBA00005622"/>
    </source>
</evidence>
<feature type="active site" description="Charge relay system" evidence="7">
    <location>
        <position position="226"/>
    </location>
</feature>
<dbReference type="SUPFAM" id="SSF53474">
    <property type="entry name" value="alpha/beta-Hydrolases"/>
    <property type="match status" value="1"/>
</dbReference>
<evidence type="ECO:0000256" key="5">
    <source>
        <dbReference type="ARBA" id="ARBA00047590"/>
    </source>
</evidence>
<dbReference type="PANTHER" id="PTHR10061">
    <property type="entry name" value="S-FORMYLGLUTATHIONE HYDROLASE"/>
    <property type="match status" value="1"/>
</dbReference>
<keyword evidence="3 8" id="KW-0719">Serine esterase</keyword>
<dbReference type="Gene3D" id="3.40.50.1820">
    <property type="entry name" value="alpha/beta hydrolase"/>
    <property type="match status" value="1"/>
</dbReference>
<organism evidence="9 10">
    <name type="scientific">Vineibacter terrae</name>
    <dbReference type="NCBI Taxonomy" id="2586908"/>
    <lineage>
        <taxon>Bacteria</taxon>
        <taxon>Pseudomonadati</taxon>
        <taxon>Pseudomonadota</taxon>
        <taxon>Alphaproteobacteria</taxon>
        <taxon>Hyphomicrobiales</taxon>
        <taxon>Vineibacter</taxon>
    </lineage>
</organism>
<accession>A0A5C8PP01</accession>
<evidence type="ECO:0000256" key="4">
    <source>
        <dbReference type="ARBA" id="ARBA00022801"/>
    </source>
</evidence>
<sequence>MTAPTLRSRHRCYAGEVRFYGHKSTEVGGEMRFAVFVPPQAAQRPVPVLFYLAGLTCTEETFMIKAAAFEAAVEAGLMLVAPDTSPRDRRYPGDDESWDFGLGAGFYLDATATPWRDGYRMHAYVTQELPALVTQHLPARRDRLGIFGHSMGGHGALVAALRHAGLYRSVSAFAPIAAPSRCPWGEKAFSRYLGSDRGAWAAWDATALVEAGGRCPPILIDQGMDDQFLEQQLHPHLFEAACRKTGQPLVLRRHDGYDHGYYFISTFMADHIGHHAAALNAA</sequence>
<comment type="catalytic activity">
    <reaction evidence="5 8">
        <text>S-formylglutathione + H2O = formate + glutathione + H(+)</text>
        <dbReference type="Rhea" id="RHEA:14961"/>
        <dbReference type="ChEBI" id="CHEBI:15377"/>
        <dbReference type="ChEBI" id="CHEBI:15378"/>
        <dbReference type="ChEBI" id="CHEBI:15740"/>
        <dbReference type="ChEBI" id="CHEBI:57688"/>
        <dbReference type="ChEBI" id="CHEBI:57925"/>
        <dbReference type="EC" id="3.1.2.12"/>
    </reaction>
</comment>
<dbReference type="Pfam" id="PF00756">
    <property type="entry name" value="Esterase"/>
    <property type="match status" value="1"/>
</dbReference>
<dbReference type="InterPro" id="IPR014186">
    <property type="entry name" value="S-formylglutathione_hydrol"/>
</dbReference>
<evidence type="ECO:0000256" key="7">
    <source>
        <dbReference type="PIRSR" id="PIRSR614186-1"/>
    </source>
</evidence>
<dbReference type="EMBL" id="VDUZ01000011">
    <property type="protein sequence ID" value="TXL76285.1"/>
    <property type="molecule type" value="Genomic_DNA"/>
</dbReference>
<evidence type="ECO:0000313" key="10">
    <source>
        <dbReference type="Proteomes" id="UP000321638"/>
    </source>
</evidence>